<accession>A0A1B0FMS1</accession>
<dbReference type="SMART" id="SM00360">
    <property type="entry name" value="RRM"/>
    <property type="match status" value="3"/>
</dbReference>
<evidence type="ECO:0000256" key="1">
    <source>
        <dbReference type="ARBA" id="ARBA00022884"/>
    </source>
</evidence>
<dbReference type="PhylomeDB" id="A0A1B0FMS1"/>
<dbReference type="GO" id="GO:0003723">
    <property type="term" value="F:RNA binding"/>
    <property type="evidence" value="ECO:0007669"/>
    <property type="project" value="UniProtKB-UniRule"/>
</dbReference>
<feature type="domain" description="RRM" evidence="4">
    <location>
        <begin position="307"/>
        <end position="380"/>
    </location>
</feature>
<sequence length="779" mass="88012">MPTYNNMSYVMGDGSNYQQPVNPSPVMMCPHMGGGVTPPQHQAQMCGIDCGDQGLTMCGYNMKHSPCNCIYVPIMELVQMNGRKVLGPPEDWMGPPPTSACELFVRRIPKNLNEHKLLAPFLRFGRIYELRLPMDFNQANRGYAYVKYTTEEEAACAMEVLNHYYVAPHLRLEILHSYEKCRLFINNIPKHLDEFEIEEKLRVVFPKMQRIYGRAASAGPPIEDSNPNSLGLQTLTLGDVNNNNFQSPIPGGGGNRGHVFVQFASHLHALEAKKSVNPGLIRLWGRDLKVVWANTGRDYGVAKTQSKTLFVRNVDLTINNRDLIGLLVQYVPRTVIRKVSKVRTTAFLDFTSREAAELCLKHLQGVFLKNRRLDLEWAKPSEQQSLHRMRNTDYDAVLRLKCIANGWGIPVVIFSCYYEQERVQYGAIMLRDSMGNVRAIFCIMNCSELVDIHSRMCEVVCVLIETIGTFPDYNYVFHVEKDTAHLLGMVAQNIQSVDFIASCGVPTDFFFDYNEIIDLGWAIYSLTYVSEEALLAAYMESFRVQSECSYLQNWPLIPHRIFGTIMPKYRNKPPLNYKLNDTQIVLALCFKATGVNAVLPTRPYLAFSVCAFDNGFEGLRYVTLKLLPIALTQSRFAATHILSHVQFGGCKYYHPAQRIMVPPLWVAGCSYFETIKQAPIYDKPNVPYPSVTNNYVTTAAAQQCQMPSASSIVNPQQQHQQQQQQQNQNQQQLFLPAQQTGGSAMNTLSAGMPNPMPNNLVNLNQQQQALALTTSPNYN</sequence>
<organism evidence="5 6">
    <name type="scientific">Glossina morsitans morsitans</name>
    <name type="common">Savannah tsetse fly</name>
    <dbReference type="NCBI Taxonomy" id="37546"/>
    <lineage>
        <taxon>Eukaryota</taxon>
        <taxon>Metazoa</taxon>
        <taxon>Ecdysozoa</taxon>
        <taxon>Arthropoda</taxon>
        <taxon>Hexapoda</taxon>
        <taxon>Insecta</taxon>
        <taxon>Pterygota</taxon>
        <taxon>Neoptera</taxon>
        <taxon>Endopterygota</taxon>
        <taxon>Diptera</taxon>
        <taxon>Brachycera</taxon>
        <taxon>Muscomorpha</taxon>
        <taxon>Hippoboscoidea</taxon>
        <taxon>Glossinidae</taxon>
        <taxon>Glossina</taxon>
    </lineage>
</organism>
<evidence type="ECO:0000259" key="4">
    <source>
        <dbReference type="PROSITE" id="PS50102"/>
    </source>
</evidence>
<evidence type="ECO:0000313" key="6">
    <source>
        <dbReference type="Proteomes" id="UP000092444"/>
    </source>
</evidence>
<keyword evidence="6" id="KW-1185">Reference proteome</keyword>
<evidence type="ECO:0000256" key="3">
    <source>
        <dbReference type="SAM" id="MobiDB-lite"/>
    </source>
</evidence>
<dbReference type="SUPFAM" id="SSF54928">
    <property type="entry name" value="RNA-binding domain, RBD"/>
    <property type="match status" value="2"/>
</dbReference>
<feature type="compositionally biased region" description="Low complexity" evidence="3">
    <location>
        <begin position="716"/>
        <end position="730"/>
    </location>
</feature>
<protein>
    <recommendedName>
        <fullName evidence="4">RRM domain-containing protein</fullName>
    </recommendedName>
</protein>
<dbReference type="CDD" id="cd00590">
    <property type="entry name" value="RRM_SF"/>
    <property type="match status" value="1"/>
</dbReference>
<dbReference type="InterPro" id="IPR012677">
    <property type="entry name" value="Nucleotide-bd_a/b_plait_sf"/>
</dbReference>
<dbReference type="STRING" id="37546.A0A1B0FMS1"/>
<dbReference type="VEuPathDB" id="VectorBase:GMOY005190"/>
<proteinExistence type="predicted"/>
<name>A0A1B0FMS1_GLOMM</name>
<keyword evidence="1 2" id="KW-0694">RNA-binding</keyword>
<feature type="domain" description="RRM" evidence="4">
    <location>
        <begin position="101"/>
        <end position="177"/>
    </location>
</feature>
<dbReference type="AlphaFoldDB" id="A0A1B0FMS1"/>
<evidence type="ECO:0000313" key="5">
    <source>
        <dbReference type="EnsemblMetazoa" id="GMOY005190-PA"/>
    </source>
</evidence>
<reference evidence="5" key="1">
    <citation type="submission" date="2020-05" db="UniProtKB">
        <authorList>
            <consortium name="EnsemblMetazoa"/>
        </authorList>
    </citation>
    <scope>IDENTIFICATION</scope>
    <source>
        <strain evidence="5">Yale</strain>
    </source>
</reference>
<dbReference type="Gene3D" id="3.30.70.330">
    <property type="match status" value="3"/>
</dbReference>
<dbReference type="EnsemblMetazoa" id="GMOY005190-RA">
    <property type="protein sequence ID" value="GMOY005190-PA"/>
    <property type="gene ID" value="GMOY005190"/>
</dbReference>
<dbReference type="Proteomes" id="UP000092444">
    <property type="component" value="Unassembled WGS sequence"/>
</dbReference>
<dbReference type="PANTHER" id="PTHR21245">
    <property type="entry name" value="HETEROGENEOUS NUCLEAR RIBONUCLEOPROTEIN"/>
    <property type="match status" value="1"/>
</dbReference>
<dbReference type="Pfam" id="PF00076">
    <property type="entry name" value="RRM_1"/>
    <property type="match status" value="2"/>
</dbReference>
<dbReference type="PROSITE" id="PS50102">
    <property type="entry name" value="RRM"/>
    <property type="match status" value="3"/>
</dbReference>
<dbReference type="EMBL" id="CCAG010022781">
    <property type="status" value="NOT_ANNOTATED_CDS"/>
    <property type="molecule type" value="Genomic_DNA"/>
</dbReference>
<dbReference type="InterPro" id="IPR000504">
    <property type="entry name" value="RRM_dom"/>
</dbReference>
<feature type="domain" description="RRM" evidence="4">
    <location>
        <begin position="181"/>
        <end position="295"/>
    </location>
</feature>
<feature type="region of interest" description="Disordered" evidence="3">
    <location>
        <begin position="708"/>
        <end position="730"/>
    </location>
</feature>
<dbReference type="InterPro" id="IPR035979">
    <property type="entry name" value="RBD_domain_sf"/>
</dbReference>
<evidence type="ECO:0000256" key="2">
    <source>
        <dbReference type="PROSITE-ProRule" id="PRU00176"/>
    </source>
</evidence>